<dbReference type="Proteomes" id="UP000027222">
    <property type="component" value="Unassembled WGS sequence"/>
</dbReference>
<organism evidence="6 7">
    <name type="scientific">Galerina marginata (strain CBS 339.88)</name>
    <dbReference type="NCBI Taxonomy" id="685588"/>
    <lineage>
        <taxon>Eukaryota</taxon>
        <taxon>Fungi</taxon>
        <taxon>Dikarya</taxon>
        <taxon>Basidiomycota</taxon>
        <taxon>Agaricomycotina</taxon>
        <taxon>Agaricomycetes</taxon>
        <taxon>Agaricomycetidae</taxon>
        <taxon>Agaricales</taxon>
        <taxon>Agaricineae</taxon>
        <taxon>Strophariaceae</taxon>
        <taxon>Galerina</taxon>
    </lineage>
</organism>
<feature type="region of interest" description="Disordered" evidence="4">
    <location>
        <begin position="214"/>
        <end position="244"/>
    </location>
</feature>
<evidence type="ECO:0000313" key="7">
    <source>
        <dbReference type="Proteomes" id="UP000027222"/>
    </source>
</evidence>
<keyword evidence="1 3" id="KW-0238">DNA-binding</keyword>
<accession>A0A067TKV5</accession>
<dbReference type="InterPro" id="IPR009071">
    <property type="entry name" value="HMG_box_dom"/>
</dbReference>
<feature type="DNA-binding region" description="HMG box" evidence="3">
    <location>
        <begin position="112"/>
        <end position="181"/>
    </location>
</feature>
<dbReference type="EMBL" id="KL142368">
    <property type="protein sequence ID" value="KDR83801.1"/>
    <property type="molecule type" value="Genomic_DNA"/>
</dbReference>
<evidence type="ECO:0000256" key="4">
    <source>
        <dbReference type="SAM" id="MobiDB-lite"/>
    </source>
</evidence>
<dbReference type="HOGENOM" id="CLU_532140_0_0_1"/>
<sequence length="512" mass="56660">MASPVDIKTEECLYTIAPESLAEWNPPANSPAPTTAVPQAFFPSYTEVPVSKAVRGPLKVEEQPYTFQRYNSYMPSSTSGRDYAGSHSPYTPSQTHVLSPIPSEQSMPAKRIPRPPNAFMLFRSDFLKKGLIPKDVEKRQQNLSRIIGEVWTMMEDEERQKWHQRAHEVQKQHLAQNPEYKFVPAPRGMRRTKDKVQTDEDCAAKAVEQTQRLRETYTRYLGPSPSSARKRRPKKARSVEAPSPVAQISVPQVAFPASTPPSAPSTNPFQIPPSTSICPQDPFFSPPYVPRRPSTSLGFVEHAKQDFPSSHGLLVGDMATRSAELSSDFLDFVHARGQNITPADIRPGAEASIPVPMGFDTSQWGPYSMTRISPQMEAKIQSPIHPQLAGPFSAPSMPSDSRHLEAFTPTGQFNVASEIDIPTLEAPSESTSPQLGNDDDDDAAFFASFGFSTEMLSFLQTPVDNPALANHDQEWQAGPSADFAKWEFENLYSAQQTGSQFTLTTGDFDSPL</sequence>
<dbReference type="GO" id="GO:0000978">
    <property type="term" value="F:RNA polymerase II cis-regulatory region sequence-specific DNA binding"/>
    <property type="evidence" value="ECO:0007669"/>
    <property type="project" value="TreeGrafter"/>
</dbReference>
<keyword evidence="2 3" id="KW-0539">Nucleus</keyword>
<dbReference type="PANTHER" id="PTHR45789">
    <property type="entry name" value="FI18025P1"/>
    <property type="match status" value="1"/>
</dbReference>
<feature type="region of interest" description="Disordered" evidence="4">
    <location>
        <begin position="76"/>
        <end position="114"/>
    </location>
</feature>
<evidence type="ECO:0000256" key="1">
    <source>
        <dbReference type="ARBA" id="ARBA00023125"/>
    </source>
</evidence>
<feature type="domain" description="HMG box" evidence="5">
    <location>
        <begin position="112"/>
        <end position="181"/>
    </location>
</feature>
<name>A0A067TKV5_GALM3</name>
<dbReference type="OrthoDB" id="6247875at2759"/>
<gene>
    <name evidence="6" type="ORF">GALMADRAFT_133211</name>
</gene>
<dbReference type="PROSITE" id="PS50118">
    <property type="entry name" value="HMG_BOX_2"/>
    <property type="match status" value="1"/>
</dbReference>
<dbReference type="STRING" id="685588.A0A067TKV5"/>
<dbReference type="SMART" id="SM00398">
    <property type="entry name" value="HMG"/>
    <property type="match status" value="1"/>
</dbReference>
<dbReference type="Gene3D" id="1.10.30.10">
    <property type="entry name" value="High mobility group box domain"/>
    <property type="match status" value="1"/>
</dbReference>
<dbReference type="InterPro" id="IPR051356">
    <property type="entry name" value="SOX/SOX-like_TF"/>
</dbReference>
<protein>
    <recommendedName>
        <fullName evidence="5">HMG box domain-containing protein</fullName>
    </recommendedName>
</protein>
<evidence type="ECO:0000313" key="6">
    <source>
        <dbReference type="EMBL" id="KDR83801.1"/>
    </source>
</evidence>
<dbReference type="InterPro" id="IPR036910">
    <property type="entry name" value="HMG_box_dom_sf"/>
</dbReference>
<dbReference type="SUPFAM" id="SSF47095">
    <property type="entry name" value="HMG-box"/>
    <property type="match status" value="1"/>
</dbReference>
<dbReference type="AlphaFoldDB" id="A0A067TKV5"/>
<dbReference type="CDD" id="cd01389">
    <property type="entry name" value="HMG-box_ROX1-like"/>
    <property type="match status" value="1"/>
</dbReference>
<dbReference type="Pfam" id="PF00505">
    <property type="entry name" value="HMG_box"/>
    <property type="match status" value="1"/>
</dbReference>
<evidence type="ECO:0000256" key="3">
    <source>
        <dbReference type="PROSITE-ProRule" id="PRU00267"/>
    </source>
</evidence>
<dbReference type="GO" id="GO:0000981">
    <property type="term" value="F:DNA-binding transcription factor activity, RNA polymerase II-specific"/>
    <property type="evidence" value="ECO:0007669"/>
    <property type="project" value="TreeGrafter"/>
</dbReference>
<dbReference type="GO" id="GO:0005634">
    <property type="term" value="C:nucleus"/>
    <property type="evidence" value="ECO:0007669"/>
    <property type="project" value="UniProtKB-UniRule"/>
</dbReference>
<reference evidence="7" key="1">
    <citation type="journal article" date="2014" name="Proc. Natl. Acad. Sci. U.S.A.">
        <title>Extensive sampling of basidiomycete genomes demonstrates inadequacy of the white-rot/brown-rot paradigm for wood decay fungi.</title>
        <authorList>
            <person name="Riley R."/>
            <person name="Salamov A.A."/>
            <person name="Brown D.W."/>
            <person name="Nagy L.G."/>
            <person name="Floudas D."/>
            <person name="Held B.W."/>
            <person name="Levasseur A."/>
            <person name="Lombard V."/>
            <person name="Morin E."/>
            <person name="Otillar R."/>
            <person name="Lindquist E.A."/>
            <person name="Sun H."/>
            <person name="LaButti K.M."/>
            <person name="Schmutz J."/>
            <person name="Jabbour D."/>
            <person name="Luo H."/>
            <person name="Baker S.E."/>
            <person name="Pisabarro A.G."/>
            <person name="Walton J.D."/>
            <person name="Blanchette R.A."/>
            <person name="Henrissat B."/>
            <person name="Martin F."/>
            <person name="Cullen D."/>
            <person name="Hibbett D.S."/>
            <person name="Grigoriev I.V."/>
        </authorList>
    </citation>
    <scope>NUCLEOTIDE SEQUENCE [LARGE SCALE GENOMIC DNA]</scope>
    <source>
        <strain evidence="7">CBS 339.88</strain>
    </source>
</reference>
<evidence type="ECO:0000259" key="5">
    <source>
        <dbReference type="PROSITE" id="PS50118"/>
    </source>
</evidence>
<evidence type="ECO:0000256" key="2">
    <source>
        <dbReference type="ARBA" id="ARBA00023242"/>
    </source>
</evidence>
<dbReference type="PANTHER" id="PTHR45789:SF2">
    <property type="entry name" value="FI18025P1"/>
    <property type="match status" value="1"/>
</dbReference>
<feature type="compositionally biased region" description="Polar residues" evidence="4">
    <location>
        <begin position="88"/>
        <end position="106"/>
    </location>
</feature>
<keyword evidence="7" id="KW-1185">Reference proteome</keyword>
<proteinExistence type="predicted"/>